<evidence type="ECO:0000256" key="21">
    <source>
        <dbReference type="SAM" id="SignalP"/>
    </source>
</evidence>
<dbReference type="GO" id="GO:0016020">
    <property type="term" value="C:membrane"/>
    <property type="evidence" value="ECO:0007669"/>
    <property type="project" value="UniProtKB-SubCell"/>
</dbReference>
<dbReference type="Gene3D" id="3.80.10.10">
    <property type="entry name" value="Ribonuclease Inhibitor"/>
    <property type="match status" value="3"/>
</dbReference>
<dbReference type="InterPro" id="IPR032675">
    <property type="entry name" value="LRR_dom_sf"/>
</dbReference>
<dbReference type="InterPro" id="IPR011009">
    <property type="entry name" value="Kinase-like_dom_sf"/>
</dbReference>
<evidence type="ECO:0000256" key="20">
    <source>
        <dbReference type="SAM" id="Phobius"/>
    </source>
</evidence>
<feature type="binding site" evidence="19">
    <location>
        <position position="658"/>
    </location>
    <ligand>
        <name>ATP</name>
        <dbReference type="ChEBI" id="CHEBI:30616"/>
    </ligand>
</feature>
<dbReference type="InterPro" id="IPR001245">
    <property type="entry name" value="Ser-Thr/Tyr_kinase_cat_dom"/>
</dbReference>
<evidence type="ECO:0000256" key="15">
    <source>
        <dbReference type="ARBA" id="ARBA00023170"/>
    </source>
</evidence>
<reference evidence="23 24" key="1">
    <citation type="submission" date="2023-12" db="EMBL/GenBank/DDBJ databases">
        <title>A high-quality genome assembly for Dillenia turbinata (Dilleniales).</title>
        <authorList>
            <person name="Chanderbali A."/>
        </authorList>
    </citation>
    <scope>NUCLEOTIDE SEQUENCE [LARGE SCALE GENOMIC DNA]</scope>
    <source>
        <strain evidence="23">LSX21</strain>
        <tissue evidence="23">Leaf</tissue>
    </source>
</reference>
<keyword evidence="11" id="KW-0418">Kinase</keyword>
<keyword evidence="9" id="KW-0677">Repeat</keyword>
<comment type="similarity">
    <text evidence="2">Belongs to the protein kinase superfamily. Ser/Thr protein kinase family.</text>
</comment>
<feature type="chain" id="PRO_5042865631" description="non-specific serine/threonine protein kinase" evidence="21">
    <location>
        <begin position="32"/>
        <end position="930"/>
    </location>
</feature>
<evidence type="ECO:0000256" key="6">
    <source>
        <dbReference type="ARBA" id="ARBA00022679"/>
    </source>
</evidence>
<feature type="signal peptide" evidence="21">
    <location>
        <begin position="1"/>
        <end position="31"/>
    </location>
</feature>
<evidence type="ECO:0000256" key="17">
    <source>
        <dbReference type="ARBA" id="ARBA00047899"/>
    </source>
</evidence>
<dbReference type="InterPro" id="IPR003591">
    <property type="entry name" value="Leu-rich_rpt_typical-subtyp"/>
</dbReference>
<dbReference type="Gene3D" id="3.30.200.20">
    <property type="entry name" value="Phosphorylase Kinase, domain 1"/>
    <property type="match status" value="1"/>
</dbReference>
<evidence type="ECO:0000256" key="14">
    <source>
        <dbReference type="ARBA" id="ARBA00023136"/>
    </source>
</evidence>
<dbReference type="PANTHER" id="PTHR45974">
    <property type="entry name" value="RECEPTOR-LIKE PROTEIN 55"/>
    <property type="match status" value="1"/>
</dbReference>
<comment type="caution">
    <text evidence="23">The sequence shown here is derived from an EMBL/GenBank/DDBJ whole genome shotgun (WGS) entry which is preliminary data.</text>
</comment>
<keyword evidence="24" id="KW-1185">Reference proteome</keyword>
<accession>A0AAN8W7W6</accession>
<dbReference type="SUPFAM" id="SSF56112">
    <property type="entry name" value="Protein kinase-like (PK-like)"/>
    <property type="match status" value="1"/>
</dbReference>
<dbReference type="PROSITE" id="PS50011">
    <property type="entry name" value="PROTEIN_KINASE_DOM"/>
    <property type="match status" value="1"/>
</dbReference>
<evidence type="ECO:0000313" key="23">
    <source>
        <dbReference type="EMBL" id="KAK6943297.1"/>
    </source>
</evidence>
<dbReference type="EC" id="2.7.11.1" evidence="3"/>
<dbReference type="Pfam" id="PF00560">
    <property type="entry name" value="LRR_1"/>
    <property type="match status" value="1"/>
</dbReference>
<dbReference type="InterPro" id="IPR013210">
    <property type="entry name" value="LRR_N_plant-typ"/>
</dbReference>
<comment type="catalytic activity">
    <reaction evidence="17">
        <text>L-threonyl-[protein] + ATP = O-phospho-L-threonyl-[protein] + ADP + H(+)</text>
        <dbReference type="Rhea" id="RHEA:46608"/>
        <dbReference type="Rhea" id="RHEA-COMP:11060"/>
        <dbReference type="Rhea" id="RHEA-COMP:11605"/>
        <dbReference type="ChEBI" id="CHEBI:15378"/>
        <dbReference type="ChEBI" id="CHEBI:30013"/>
        <dbReference type="ChEBI" id="CHEBI:30616"/>
        <dbReference type="ChEBI" id="CHEBI:61977"/>
        <dbReference type="ChEBI" id="CHEBI:456216"/>
        <dbReference type="EC" id="2.7.11.1"/>
    </reaction>
</comment>
<evidence type="ECO:0000256" key="1">
    <source>
        <dbReference type="ARBA" id="ARBA00004370"/>
    </source>
</evidence>
<dbReference type="InterPro" id="IPR000719">
    <property type="entry name" value="Prot_kinase_dom"/>
</dbReference>
<evidence type="ECO:0000256" key="4">
    <source>
        <dbReference type="ARBA" id="ARBA00022527"/>
    </source>
</evidence>
<dbReference type="InterPro" id="IPR008271">
    <property type="entry name" value="Ser/Thr_kinase_AS"/>
</dbReference>
<dbReference type="InterPro" id="IPR017441">
    <property type="entry name" value="Protein_kinase_ATP_BS"/>
</dbReference>
<feature type="domain" description="Protein kinase" evidence="22">
    <location>
        <begin position="630"/>
        <end position="930"/>
    </location>
</feature>
<keyword evidence="8 21" id="KW-0732">Signal</keyword>
<dbReference type="SUPFAM" id="SSF52058">
    <property type="entry name" value="L domain-like"/>
    <property type="match status" value="1"/>
</dbReference>
<evidence type="ECO:0000256" key="19">
    <source>
        <dbReference type="PROSITE-ProRule" id="PRU10141"/>
    </source>
</evidence>
<keyword evidence="13 20" id="KW-1133">Transmembrane helix</keyword>
<dbReference type="Gene3D" id="1.10.510.10">
    <property type="entry name" value="Transferase(Phosphotransferase) domain 1"/>
    <property type="match status" value="2"/>
</dbReference>
<organism evidence="23 24">
    <name type="scientific">Dillenia turbinata</name>
    <dbReference type="NCBI Taxonomy" id="194707"/>
    <lineage>
        <taxon>Eukaryota</taxon>
        <taxon>Viridiplantae</taxon>
        <taxon>Streptophyta</taxon>
        <taxon>Embryophyta</taxon>
        <taxon>Tracheophyta</taxon>
        <taxon>Spermatophyta</taxon>
        <taxon>Magnoliopsida</taxon>
        <taxon>eudicotyledons</taxon>
        <taxon>Gunneridae</taxon>
        <taxon>Pentapetalae</taxon>
        <taxon>Dilleniales</taxon>
        <taxon>Dilleniaceae</taxon>
        <taxon>Dillenia</taxon>
    </lineage>
</organism>
<evidence type="ECO:0000256" key="7">
    <source>
        <dbReference type="ARBA" id="ARBA00022692"/>
    </source>
</evidence>
<evidence type="ECO:0000259" key="22">
    <source>
        <dbReference type="PROSITE" id="PS50011"/>
    </source>
</evidence>
<dbReference type="SMART" id="SM00220">
    <property type="entry name" value="S_TKc"/>
    <property type="match status" value="1"/>
</dbReference>
<dbReference type="Pfam" id="PF07714">
    <property type="entry name" value="PK_Tyr_Ser-Thr"/>
    <property type="match status" value="1"/>
</dbReference>
<keyword evidence="4" id="KW-0723">Serine/threonine-protein kinase</keyword>
<feature type="transmembrane region" description="Helical" evidence="20">
    <location>
        <begin position="565"/>
        <end position="589"/>
    </location>
</feature>
<dbReference type="InterPro" id="IPR055414">
    <property type="entry name" value="LRR_R13L4/SHOC2-like"/>
</dbReference>
<keyword evidence="14 20" id="KW-0472">Membrane</keyword>
<keyword evidence="15" id="KW-0675">Receptor</keyword>
<keyword evidence="5" id="KW-0433">Leucine-rich repeat</keyword>
<evidence type="ECO:0000256" key="3">
    <source>
        <dbReference type="ARBA" id="ARBA00012513"/>
    </source>
</evidence>
<evidence type="ECO:0000256" key="2">
    <source>
        <dbReference type="ARBA" id="ARBA00008684"/>
    </source>
</evidence>
<evidence type="ECO:0000313" key="24">
    <source>
        <dbReference type="Proteomes" id="UP001370490"/>
    </source>
</evidence>
<name>A0AAN8W7W6_9MAGN</name>
<evidence type="ECO:0000256" key="11">
    <source>
        <dbReference type="ARBA" id="ARBA00022777"/>
    </source>
</evidence>
<keyword evidence="10 19" id="KW-0547">Nucleotide-binding</keyword>
<dbReference type="SMART" id="SM00369">
    <property type="entry name" value="LRR_TYP"/>
    <property type="match status" value="4"/>
</dbReference>
<keyword evidence="6" id="KW-0808">Transferase</keyword>
<evidence type="ECO:0000256" key="8">
    <source>
        <dbReference type="ARBA" id="ARBA00022729"/>
    </source>
</evidence>
<dbReference type="Proteomes" id="UP001370490">
    <property type="component" value="Unassembled WGS sequence"/>
</dbReference>
<dbReference type="FunFam" id="3.80.10.10:FF:000387">
    <property type="entry name" value="Probable LRR receptor-like serine/threonine-protein kinase At1g06840"/>
    <property type="match status" value="1"/>
</dbReference>
<evidence type="ECO:0000256" key="18">
    <source>
        <dbReference type="ARBA" id="ARBA00048679"/>
    </source>
</evidence>
<protein>
    <recommendedName>
        <fullName evidence="3">non-specific serine/threonine protein kinase</fullName>
        <ecNumber evidence="3">2.7.11.1</ecNumber>
    </recommendedName>
</protein>
<dbReference type="GO" id="GO:0005524">
    <property type="term" value="F:ATP binding"/>
    <property type="evidence" value="ECO:0007669"/>
    <property type="project" value="UniProtKB-UniRule"/>
</dbReference>
<evidence type="ECO:0000256" key="9">
    <source>
        <dbReference type="ARBA" id="ARBA00022737"/>
    </source>
</evidence>
<proteinExistence type="inferred from homology"/>
<dbReference type="EMBL" id="JBAMMX010000004">
    <property type="protein sequence ID" value="KAK6943297.1"/>
    <property type="molecule type" value="Genomic_DNA"/>
</dbReference>
<comment type="catalytic activity">
    <reaction evidence="18">
        <text>L-seryl-[protein] + ATP = O-phospho-L-seryl-[protein] + ADP + H(+)</text>
        <dbReference type="Rhea" id="RHEA:17989"/>
        <dbReference type="Rhea" id="RHEA-COMP:9863"/>
        <dbReference type="Rhea" id="RHEA-COMP:11604"/>
        <dbReference type="ChEBI" id="CHEBI:15378"/>
        <dbReference type="ChEBI" id="CHEBI:29999"/>
        <dbReference type="ChEBI" id="CHEBI:30616"/>
        <dbReference type="ChEBI" id="CHEBI:83421"/>
        <dbReference type="ChEBI" id="CHEBI:456216"/>
        <dbReference type="EC" id="2.7.11.1"/>
    </reaction>
</comment>
<evidence type="ECO:0000256" key="13">
    <source>
        <dbReference type="ARBA" id="ARBA00022989"/>
    </source>
</evidence>
<gene>
    <name evidence="23" type="ORF">RJ641_028674</name>
</gene>
<dbReference type="PANTHER" id="PTHR45974:SF216">
    <property type="entry name" value="PROTEIN KINASE DOMAIN-CONTAINING PROTEIN"/>
    <property type="match status" value="1"/>
</dbReference>
<keyword evidence="7 20" id="KW-0812">Transmembrane</keyword>
<dbReference type="InterPro" id="IPR001611">
    <property type="entry name" value="Leu-rich_rpt"/>
</dbReference>
<dbReference type="PROSITE" id="PS00107">
    <property type="entry name" value="PROTEIN_KINASE_ATP"/>
    <property type="match status" value="1"/>
</dbReference>
<dbReference type="GO" id="GO:0004674">
    <property type="term" value="F:protein serine/threonine kinase activity"/>
    <property type="evidence" value="ECO:0007669"/>
    <property type="project" value="UniProtKB-KW"/>
</dbReference>
<dbReference type="AlphaFoldDB" id="A0AAN8W7W6"/>
<dbReference type="Pfam" id="PF23598">
    <property type="entry name" value="LRR_14"/>
    <property type="match status" value="1"/>
</dbReference>
<sequence>MRMSMTFRASSGLHFSLFALSFCFCLLLAVARITHPSEVSALRAINRRLNDPMKHLKNWNEGDPCSSNWTGVLCSDTTASDGYLHVSEIQLLTMNLSGSLAPEIGQLSQLRILDFMWNNLTGGIPKEIGNITSLELLLLNGNLLSGSLPEELGYLTNLNRLQVDENFISGSVPHSFANLRSVRHLHMNNNSFSGYIPVELSNLSTLRHLLLDNNNLSGYLPAEISNLPELRILQLDNNNFEQAEIPASYGSLSKLVKLSLRNCRLQGAVPDLSMIPNLSYVDLSLNQLTGSIPSKKLADSMTTIDLSDNHLNGSIPSSISGLPHLQKLSLENNFLAGSVPAGIWQNMLFNATDRLTIDLQNNSLSNITADLVVPTNVSLRLQGNPVCKNANVKNIDQFCGPEPSGATHDILPNSTNTCPIAACPTDGFYEYVPESPVSCYCAAPIRIGYRLKSPSFSYFLPHIYAFRSYVTHSLQMDVYQLAIDSYIWEEGPRLRMYLKLYPMYNPAHHGEFNEGEILRIRGIFTSWKFPPNDFFGPYELLNFTLLGPYAKMYVPPPEKGIAKGVLAAIVLGAVACAVTITAVVAMLIARRCARRHLKLSRKHLSSKISIKIDGVKSFTLKELALATNNFSSSTQVGRGGYGKVYKGTLPDSTLVAIKRAEEGSLQGQKEFLTEIELLSRLHHRNLVSLLGYCDEEGEQMLVYEFMPNGTLRDWLSVSSSCLQIDDSCNMTAKSKESLNFGMRLRIALGSAKGILYLHTEANPPIFHRDIKASNILLDSKLTAKVADFGLSRLAPVLEDEGTVPNHVSTIVKGTPVNLAHQSGIMFSIIDSRMGSYPSDCVERFVALALSCCQDKPEERPSMLNVVRELENILRLLPEPEVTFSETTFSPGKSASPFSPAYVSRDLNVSASPSVSGSDLISGVIPTITPR</sequence>
<dbReference type="Pfam" id="PF08263">
    <property type="entry name" value="LRRNT_2"/>
    <property type="match status" value="1"/>
</dbReference>
<evidence type="ECO:0000256" key="5">
    <source>
        <dbReference type="ARBA" id="ARBA00022614"/>
    </source>
</evidence>
<comment type="subcellular location">
    <subcellularLocation>
        <location evidence="1">Membrane</location>
    </subcellularLocation>
</comment>
<keyword evidence="12 19" id="KW-0067">ATP-binding</keyword>
<evidence type="ECO:0000256" key="12">
    <source>
        <dbReference type="ARBA" id="ARBA00022840"/>
    </source>
</evidence>
<dbReference type="PROSITE" id="PS00108">
    <property type="entry name" value="PROTEIN_KINASE_ST"/>
    <property type="match status" value="1"/>
</dbReference>
<evidence type="ECO:0000256" key="10">
    <source>
        <dbReference type="ARBA" id="ARBA00022741"/>
    </source>
</evidence>
<dbReference type="FunFam" id="3.30.200.20:FF:000328">
    <property type="entry name" value="Leucine-rich repeat protein kinase family protein"/>
    <property type="match status" value="1"/>
</dbReference>
<keyword evidence="16" id="KW-0325">Glycoprotein</keyword>
<evidence type="ECO:0000256" key="16">
    <source>
        <dbReference type="ARBA" id="ARBA00023180"/>
    </source>
</evidence>